<dbReference type="Gene3D" id="1.20.58.390">
    <property type="entry name" value="Neurotransmitter-gated ion-channel transmembrane domain"/>
    <property type="match status" value="1"/>
</dbReference>
<keyword evidence="9" id="KW-1015">Disulfide bond</keyword>
<feature type="signal peptide" evidence="20">
    <location>
        <begin position="1"/>
        <end position="24"/>
    </location>
</feature>
<evidence type="ECO:0000256" key="12">
    <source>
        <dbReference type="ARBA" id="ARBA00023257"/>
    </source>
</evidence>
<keyword evidence="5 20" id="KW-1133">Transmembrane helix</keyword>
<keyword evidence="4 20" id="KW-0732">Signal</keyword>
<evidence type="ECO:0000256" key="7">
    <source>
        <dbReference type="ARBA" id="ARBA00023065"/>
    </source>
</evidence>
<evidence type="ECO:0000313" key="24">
    <source>
        <dbReference type="Proteomes" id="UP000261480"/>
    </source>
</evidence>
<reference evidence="23" key="1">
    <citation type="submission" date="2025-08" db="UniProtKB">
        <authorList>
            <consortium name="Ensembl"/>
        </authorList>
    </citation>
    <scope>IDENTIFICATION</scope>
</reference>
<accession>A0A3B3YUU9</accession>
<evidence type="ECO:0008006" key="25">
    <source>
        <dbReference type="Google" id="ProtNLM"/>
    </source>
</evidence>
<evidence type="ECO:0000259" key="22">
    <source>
        <dbReference type="Pfam" id="PF02932"/>
    </source>
</evidence>
<evidence type="ECO:0000256" key="11">
    <source>
        <dbReference type="ARBA" id="ARBA00023180"/>
    </source>
</evidence>
<evidence type="ECO:0000256" key="19">
    <source>
        <dbReference type="ARBA" id="ARBA00037540"/>
    </source>
</evidence>
<evidence type="ECO:0000256" key="5">
    <source>
        <dbReference type="ARBA" id="ARBA00022989"/>
    </source>
</evidence>
<proteinExistence type="inferred from homology"/>
<name>A0A3B3YUU9_9TELE</name>
<evidence type="ECO:0000256" key="3">
    <source>
        <dbReference type="ARBA" id="ARBA00022692"/>
    </source>
</evidence>
<dbReference type="FunFam" id="2.70.170.10:FF:000017">
    <property type="entry name" value="5-hydroxytryptamine receptor 3A"/>
    <property type="match status" value="1"/>
</dbReference>
<comment type="similarity">
    <text evidence="20">Belongs to the ligand-gated ion channel (TC 1.A.9) family.</text>
</comment>
<feature type="transmembrane region" description="Helical" evidence="20">
    <location>
        <begin position="307"/>
        <end position="327"/>
    </location>
</feature>
<evidence type="ECO:0000256" key="17">
    <source>
        <dbReference type="ARBA" id="ARBA00036239"/>
    </source>
</evidence>
<keyword evidence="24" id="KW-1185">Reference proteome</keyword>
<keyword evidence="3 20" id="KW-0812">Transmembrane</keyword>
<evidence type="ECO:0000259" key="21">
    <source>
        <dbReference type="Pfam" id="PF02931"/>
    </source>
</evidence>
<evidence type="ECO:0000256" key="2">
    <source>
        <dbReference type="ARBA" id="ARBA00022475"/>
    </source>
</evidence>
<comment type="catalytic activity">
    <reaction evidence="17">
        <text>Na(+)(in) = Na(+)(out)</text>
        <dbReference type="Rhea" id="RHEA:34963"/>
        <dbReference type="ChEBI" id="CHEBI:29101"/>
    </reaction>
</comment>
<keyword evidence="13" id="KW-1071">Ligand-gated ion channel</keyword>
<evidence type="ECO:0000256" key="6">
    <source>
        <dbReference type="ARBA" id="ARBA00023018"/>
    </source>
</evidence>
<sequence>MKISNIKPFALILIFFTLFHGCVAALNCTSPSPESLFKELDNQLFRQNPFRPVASFSEPLNVTIGMTVVGILGVDEKTQTLTTFLWQVLEWKIAGLSWDEQECGTERVSVLREKLWVPDVHISEFMDENKSPQTPYVYLNNTGHVFDDKPIRVVSSCKLEIYNFPFDIQSCSLTFGSYLHYASEIRMIPGVTGEEVLSESKSVLETNGEWELSDIKVVPSDLELNEGSYSEVQFQLILRRRPTLYVVNLLVPSCFLVAVDLISFLLPPQSVDRSSFKMTLILGYTVFLLIMNDLLPVTGDRTPLINVFFSISLALMVASLLETVFITNIQFSSSQYSAVPHWLSVLVLRYLAVVVCMSPKKSNRVTVCLNPSYKDSTANTNSVTISGNQSILKEPHPVKKASSPPAAPPEPALEELKKLTRDLTAIRLQVDKHFQGSKTAEEWQMIGIVIDRLLFYLYIVFIIASFITITGIWIWNNTYAA</sequence>
<feature type="chain" id="PRO_5022261343" description="Neurotransmitter-gated ion-channel ligand-binding domain-containing protein" evidence="20">
    <location>
        <begin position="25"/>
        <end position="481"/>
    </location>
</feature>
<comment type="function">
    <text evidence="19">Forms serotonin (5-hydroxytryptamine/5-HT3)-activated cation-selective channel complexes, which when activated cause fast, depolarizing responses in neurons.</text>
</comment>
<evidence type="ECO:0000256" key="9">
    <source>
        <dbReference type="ARBA" id="ARBA00023157"/>
    </source>
</evidence>
<evidence type="ECO:0000256" key="14">
    <source>
        <dbReference type="ARBA" id="ARBA00023303"/>
    </source>
</evidence>
<dbReference type="Pfam" id="PF02931">
    <property type="entry name" value="Neur_chan_LBD"/>
    <property type="match status" value="1"/>
</dbReference>
<keyword evidence="7 20" id="KW-0406">Ion transport</keyword>
<keyword evidence="8 20" id="KW-0472">Membrane</keyword>
<feature type="transmembrane region" description="Helical" evidence="20">
    <location>
        <begin position="453"/>
        <end position="475"/>
    </location>
</feature>
<dbReference type="PRINTS" id="PR00252">
    <property type="entry name" value="NRIONCHANNEL"/>
</dbReference>
<comment type="catalytic activity">
    <reaction evidence="18">
        <text>Ca(2+)(in) = Ca(2+)(out)</text>
        <dbReference type="Rhea" id="RHEA:29671"/>
        <dbReference type="ChEBI" id="CHEBI:29108"/>
    </reaction>
</comment>
<keyword evidence="11" id="KW-0325">Glycoprotein</keyword>
<dbReference type="InterPro" id="IPR006202">
    <property type="entry name" value="Neur_chan_lig-bd"/>
</dbReference>
<dbReference type="Pfam" id="PF02932">
    <property type="entry name" value="Neur_chan_memb"/>
    <property type="match status" value="1"/>
</dbReference>
<feature type="domain" description="Neurotransmitter-gated ion-channel transmembrane" evidence="22">
    <location>
        <begin position="249"/>
        <end position="464"/>
    </location>
</feature>
<evidence type="ECO:0000256" key="10">
    <source>
        <dbReference type="ARBA" id="ARBA00023170"/>
    </source>
</evidence>
<dbReference type="SUPFAM" id="SSF90112">
    <property type="entry name" value="Neurotransmitter-gated ion-channel transmembrane pore"/>
    <property type="match status" value="1"/>
</dbReference>
<dbReference type="Ensembl" id="ENSPMET00000023986.1">
    <property type="protein sequence ID" value="ENSPMEP00000031226.1"/>
    <property type="gene ID" value="ENSPMEG00000018212.1"/>
</dbReference>
<keyword evidence="10" id="KW-0675">Receptor</keyword>
<evidence type="ECO:0000256" key="1">
    <source>
        <dbReference type="ARBA" id="ARBA00022448"/>
    </source>
</evidence>
<dbReference type="GO" id="GO:0004888">
    <property type="term" value="F:transmembrane signaling receptor activity"/>
    <property type="evidence" value="ECO:0007669"/>
    <property type="project" value="InterPro"/>
</dbReference>
<keyword evidence="6" id="KW-0770">Synapse</keyword>
<protein>
    <recommendedName>
        <fullName evidence="25">Neurotransmitter-gated ion-channel ligand-binding domain-containing protein</fullName>
    </recommendedName>
</protein>
<keyword evidence="2" id="KW-1003">Cell membrane</keyword>
<dbReference type="Proteomes" id="UP000261480">
    <property type="component" value="Unplaced"/>
</dbReference>
<dbReference type="InterPro" id="IPR006029">
    <property type="entry name" value="Neurotrans-gated_channel_TM"/>
</dbReference>
<dbReference type="InterPro" id="IPR018000">
    <property type="entry name" value="Neurotransmitter_ion_chnl_CS"/>
</dbReference>
<dbReference type="InterPro" id="IPR036719">
    <property type="entry name" value="Neuro-gated_channel_TM_sf"/>
</dbReference>
<comment type="caution">
    <text evidence="20">Lacks conserved residue(s) required for the propagation of feature annotation.</text>
</comment>
<comment type="subcellular location">
    <subcellularLocation>
        <location evidence="15">Postsynaptic cell membrane</location>
        <topology evidence="15">Multi-pass membrane protein</topology>
    </subcellularLocation>
</comment>
<dbReference type="AlphaFoldDB" id="A0A3B3YUU9"/>
<dbReference type="InterPro" id="IPR006201">
    <property type="entry name" value="Neur_channel"/>
</dbReference>
<dbReference type="SUPFAM" id="SSF63712">
    <property type="entry name" value="Nicotinic receptor ligand binding domain-like"/>
    <property type="match status" value="1"/>
</dbReference>
<evidence type="ECO:0000256" key="18">
    <source>
        <dbReference type="ARBA" id="ARBA00036634"/>
    </source>
</evidence>
<dbReference type="PANTHER" id="PTHR18945">
    <property type="entry name" value="NEUROTRANSMITTER GATED ION CHANNEL"/>
    <property type="match status" value="1"/>
</dbReference>
<keyword evidence="1 20" id="KW-0813">Transport</keyword>
<dbReference type="InterPro" id="IPR049944">
    <property type="entry name" value="LGIC_TM_5-HT3"/>
</dbReference>
<dbReference type="Gene3D" id="2.70.170.10">
    <property type="entry name" value="Neurotransmitter-gated ion-channel ligand-binding domain"/>
    <property type="match status" value="1"/>
</dbReference>
<dbReference type="PROSITE" id="PS00236">
    <property type="entry name" value="NEUROTR_ION_CHANNEL"/>
    <property type="match status" value="1"/>
</dbReference>
<feature type="transmembrane region" description="Helical" evidence="20">
    <location>
        <begin position="339"/>
        <end position="357"/>
    </location>
</feature>
<reference evidence="23" key="2">
    <citation type="submission" date="2025-09" db="UniProtKB">
        <authorList>
            <consortium name="Ensembl"/>
        </authorList>
    </citation>
    <scope>IDENTIFICATION</scope>
</reference>
<evidence type="ECO:0000256" key="4">
    <source>
        <dbReference type="ARBA" id="ARBA00022729"/>
    </source>
</evidence>
<dbReference type="InterPro" id="IPR038050">
    <property type="entry name" value="Neuro_actylchol_rec"/>
</dbReference>
<evidence type="ECO:0000256" key="20">
    <source>
        <dbReference type="RuleBase" id="RU000687"/>
    </source>
</evidence>
<evidence type="ECO:0000313" key="23">
    <source>
        <dbReference type="Ensembl" id="ENSPMEP00000031226.1"/>
    </source>
</evidence>
<dbReference type="CDD" id="cd19063">
    <property type="entry name" value="LGIC_TM_5-HT3"/>
    <property type="match status" value="1"/>
</dbReference>
<feature type="transmembrane region" description="Helical" evidence="20">
    <location>
        <begin position="278"/>
        <end position="295"/>
    </location>
</feature>
<dbReference type="FunFam" id="1.20.58.390:FF:000080">
    <property type="entry name" value="5-hydroxytryptamine (serotonin) receptor 3C, ionotropic"/>
    <property type="match status" value="1"/>
</dbReference>
<feature type="transmembrane region" description="Helical" evidence="20">
    <location>
        <begin position="244"/>
        <end position="266"/>
    </location>
</feature>
<dbReference type="STRING" id="48701.ENSPMEP00000031226"/>
<evidence type="ECO:0000256" key="16">
    <source>
        <dbReference type="ARBA" id="ARBA00034430"/>
    </source>
</evidence>
<organism evidence="23 24">
    <name type="scientific">Poecilia mexicana</name>
    <dbReference type="NCBI Taxonomy" id="48701"/>
    <lineage>
        <taxon>Eukaryota</taxon>
        <taxon>Metazoa</taxon>
        <taxon>Chordata</taxon>
        <taxon>Craniata</taxon>
        <taxon>Vertebrata</taxon>
        <taxon>Euteleostomi</taxon>
        <taxon>Actinopterygii</taxon>
        <taxon>Neopterygii</taxon>
        <taxon>Teleostei</taxon>
        <taxon>Neoteleostei</taxon>
        <taxon>Acanthomorphata</taxon>
        <taxon>Ovalentaria</taxon>
        <taxon>Atherinomorphae</taxon>
        <taxon>Cyprinodontiformes</taxon>
        <taxon>Poeciliidae</taxon>
        <taxon>Poeciliinae</taxon>
        <taxon>Poecilia</taxon>
    </lineage>
</organism>
<evidence type="ECO:0000256" key="15">
    <source>
        <dbReference type="ARBA" id="ARBA00034104"/>
    </source>
</evidence>
<evidence type="ECO:0000256" key="8">
    <source>
        <dbReference type="ARBA" id="ARBA00023136"/>
    </source>
</evidence>
<comment type="catalytic activity">
    <reaction evidence="16">
        <text>K(+)(in) = K(+)(out)</text>
        <dbReference type="Rhea" id="RHEA:29463"/>
        <dbReference type="ChEBI" id="CHEBI:29103"/>
    </reaction>
</comment>
<keyword evidence="14 20" id="KW-0407">Ion channel</keyword>
<dbReference type="InterPro" id="IPR036734">
    <property type="entry name" value="Neur_chan_lig-bd_sf"/>
</dbReference>
<evidence type="ECO:0000256" key="13">
    <source>
        <dbReference type="ARBA" id="ARBA00023286"/>
    </source>
</evidence>
<dbReference type="GO" id="GO:0045211">
    <property type="term" value="C:postsynaptic membrane"/>
    <property type="evidence" value="ECO:0007669"/>
    <property type="project" value="UniProtKB-SubCell"/>
</dbReference>
<keyword evidence="12" id="KW-0628">Postsynaptic cell membrane</keyword>
<feature type="transmembrane region" description="Helical" evidence="20">
    <location>
        <begin position="53"/>
        <end position="74"/>
    </location>
</feature>
<dbReference type="GO" id="GO:0005230">
    <property type="term" value="F:extracellular ligand-gated monoatomic ion channel activity"/>
    <property type="evidence" value="ECO:0007669"/>
    <property type="project" value="InterPro"/>
</dbReference>
<feature type="domain" description="Neurotransmitter-gated ion-channel ligand-binding" evidence="21">
    <location>
        <begin position="47"/>
        <end position="242"/>
    </location>
</feature>